<dbReference type="Pfam" id="PF00905">
    <property type="entry name" value="Transpeptidase"/>
    <property type="match status" value="1"/>
</dbReference>
<feature type="transmembrane region" description="Helical" evidence="4">
    <location>
        <begin position="12"/>
        <end position="31"/>
    </location>
</feature>
<dbReference type="InterPro" id="IPR036138">
    <property type="entry name" value="PBP_dimer_sf"/>
</dbReference>
<dbReference type="Gene3D" id="3.90.1310.10">
    <property type="entry name" value="Penicillin-binding protein 2a (Domain 2)"/>
    <property type="match status" value="1"/>
</dbReference>
<evidence type="ECO:0000256" key="3">
    <source>
        <dbReference type="ARBA" id="ARBA00023136"/>
    </source>
</evidence>
<proteinExistence type="inferred from homology"/>
<protein>
    <submittedName>
        <fullName evidence="7">Peptidoglycan D,D-transpeptidase FtsI family protein</fullName>
    </submittedName>
</protein>
<dbReference type="Pfam" id="PF03717">
    <property type="entry name" value="PBP_dimer"/>
    <property type="match status" value="1"/>
</dbReference>
<dbReference type="EMBL" id="JBHSHC010000097">
    <property type="protein sequence ID" value="MFC4768220.1"/>
    <property type="molecule type" value="Genomic_DNA"/>
</dbReference>
<dbReference type="SUPFAM" id="SSF56519">
    <property type="entry name" value="Penicillin binding protein dimerisation domain"/>
    <property type="match status" value="1"/>
</dbReference>
<evidence type="ECO:0000256" key="1">
    <source>
        <dbReference type="ARBA" id="ARBA00004370"/>
    </source>
</evidence>
<comment type="caution">
    <text evidence="7">The sequence shown here is derived from an EMBL/GenBank/DDBJ whole genome shotgun (WGS) entry which is preliminary data.</text>
</comment>
<organism evidence="7 8">
    <name type="scientific">Effusibacillus consociatus</name>
    <dbReference type="NCBI Taxonomy" id="1117041"/>
    <lineage>
        <taxon>Bacteria</taxon>
        <taxon>Bacillati</taxon>
        <taxon>Bacillota</taxon>
        <taxon>Bacilli</taxon>
        <taxon>Bacillales</taxon>
        <taxon>Alicyclobacillaceae</taxon>
        <taxon>Effusibacillus</taxon>
    </lineage>
</organism>
<dbReference type="PANTHER" id="PTHR30627:SF24">
    <property type="entry name" value="PENICILLIN-BINDING PROTEIN 4B"/>
    <property type="match status" value="1"/>
</dbReference>
<feature type="domain" description="Penicillin-binding protein dimerisation" evidence="6">
    <location>
        <begin position="59"/>
        <end position="213"/>
    </location>
</feature>
<comment type="similarity">
    <text evidence="2">Belongs to the transpeptidase family.</text>
</comment>
<dbReference type="Gene3D" id="3.40.710.10">
    <property type="entry name" value="DD-peptidase/beta-lactamase superfamily"/>
    <property type="match status" value="1"/>
</dbReference>
<dbReference type="InterPro" id="IPR005311">
    <property type="entry name" value="PBP_dimer"/>
</dbReference>
<feature type="domain" description="Penicillin-binding protein transpeptidase" evidence="5">
    <location>
        <begin position="272"/>
        <end position="581"/>
    </location>
</feature>
<dbReference type="PANTHER" id="PTHR30627">
    <property type="entry name" value="PEPTIDOGLYCAN D,D-TRANSPEPTIDASE"/>
    <property type="match status" value="1"/>
</dbReference>
<evidence type="ECO:0000256" key="2">
    <source>
        <dbReference type="ARBA" id="ARBA00007171"/>
    </source>
</evidence>
<dbReference type="RefSeq" id="WP_380026157.1">
    <property type="nucleotide sequence ID" value="NZ_JBHSHC010000097.1"/>
</dbReference>
<dbReference type="InterPro" id="IPR001460">
    <property type="entry name" value="PCN-bd_Tpept"/>
</dbReference>
<keyword evidence="3 4" id="KW-0472">Membrane</keyword>
<keyword evidence="4" id="KW-1133">Transmembrane helix</keyword>
<evidence type="ECO:0000256" key="4">
    <source>
        <dbReference type="SAM" id="Phobius"/>
    </source>
</evidence>
<sequence>MNLQPSVQRRLVTLLALFTIGAVALLGRLFYIQVWARNDLQGRNLVAASIEQRRETFVIDSGRGDILDRNGQSLTGSRIRGVLVMPLWKKGELDPNKVQELASILQARPEEVQKGLLKIDRPSLLRLPGRDGKDQVVELSEDQANAVNKLELPGVYGKEIKIRYDENSLARHVVGFIGQDPELVAGMFQGKYRPDEKIGKMGLEFLFQDDLRGLGRSKTISYFIDGEKRPVNGLGIRMTDEENRALSVKTTLDIDVQKAVESAMDKHGLRKGSVVVLDPKTEDILAMASRPQYDQNAPIQRNEYPSNKAVEADFPGSVFKVVIAAAALEKGLVHPGDVYDCPGYIEIGDGKLNCWKEQGHGRITAEQGFAQSCNVVFASLAMKLGRPAIEEYAAKMGLGQPAAEPVDGKPQLYGEDPGRIFIKKETSSRLLANTGIGQEDVRVSPLQAAHMMASILNGNQAGKPRLVTELQTSNDGMLYKSFEKKVQPTPYLEKATTQELQRLMRQVVASPKGTAHFLQSAKVPIAGKTGTAQTGNANLHHHWFAGYAPVDKPKYVIVVMAEDVASDLGSQLVQNVTKEIVDKLF</sequence>
<evidence type="ECO:0000259" key="6">
    <source>
        <dbReference type="Pfam" id="PF03717"/>
    </source>
</evidence>
<dbReference type="InterPro" id="IPR050515">
    <property type="entry name" value="Beta-lactam/transpept"/>
</dbReference>
<comment type="subcellular location">
    <subcellularLocation>
        <location evidence="1">Membrane</location>
    </subcellularLocation>
</comment>
<evidence type="ECO:0000313" key="8">
    <source>
        <dbReference type="Proteomes" id="UP001596002"/>
    </source>
</evidence>
<evidence type="ECO:0000313" key="7">
    <source>
        <dbReference type="EMBL" id="MFC4768220.1"/>
    </source>
</evidence>
<reference evidence="8" key="1">
    <citation type="journal article" date="2019" name="Int. J. Syst. Evol. Microbiol.">
        <title>The Global Catalogue of Microorganisms (GCM) 10K type strain sequencing project: providing services to taxonomists for standard genome sequencing and annotation.</title>
        <authorList>
            <consortium name="The Broad Institute Genomics Platform"/>
            <consortium name="The Broad Institute Genome Sequencing Center for Infectious Disease"/>
            <person name="Wu L."/>
            <person name="Ma J."/>
        </authorList>
    </citation>
    <scope>NUCLEOTIDE SEQUENCE [LARGE SCALE GENOMIC DNA]</scope>
    <source>
        <strain evidence="8">WYCCWR 12678</strain>
    </source>
</reference>
<name>A0ABV9Q248_9BACL</name>
<dbReference type="Gene3D" id="3.30.1390.30">
    <property type="entry name" value="Penicillin-binding protein 2a, domain 3"/>
    <property type="match status" value="1"/>
</dbReference>
<dbReference type="Proteomes" id="UP001596002">
    <property type="component" value="Unassembled WGS sequence"/>
</dbReference>
<keyword evidence="8" id="KW-1185">Reference proteome</keyword>
<evidence type="ECO:0000259" key="5">
    <source>
        <dbReference type="Pfam" id="PF00905"/>
    </source>
</evidence>
<accession>A0ABV9Q248</accession>
<keyword evidence="4" id="KW-0812">Transmembrane</keyword>
<gene>
    <name evidence="7" type="ORF">ACFO8Q_12760</name>
</gene>
<dbReference type="InterPro" id="IPR012338">
    <property type="entry name" value="Beta-lactam/transpept-like"/>
</dbReference>
<dbReference type="SUPFAM" id="SSF56601">
    <property type="entry name" value="beta-lactamase/transpeptidase-like"/>
    <property type="match status" value="1"/>
</dbReference>